<evidence type="ECO:0000256" key="2">
    <source>
        <dbReference type="ARBA" id="ARBA00022516"/>
    </source>
</evidence>
<dbReference type="PRINTS" id="PR01069">
    <property type="entry name" value="ACCCTRFRASEA"/>
</dbReference>
<name>A0AAX4HND4_9BACT</name>
<dbReference type="GO" id="GO:0005524">
    <property type="term" value="F:ATP binding"/>
    <property type="evidence" value="ECO:0007669"/>
    <property type="project" value="UniProtKB-KW"/>
</dbReference>
<evidence type="ECO:0000256" key="10">
    <source>
        <dbReference type="HAMAP-Rule" id="MF_00823"/>
    </source>
</evidence>
<evidence type="ECO:0000256" key="4">
    <source>
        <dbReference type="ARBA" id="ARBA00022741"/>
    </source>
</evidence>
<keyword evidence="6 10" id="KW-0067">ATP-binding</keyword>
<dbReference type="KEGG" id="psti:SOO65_18950"/>
<comment type="pathway">
    <text evidence="1 10">Lipid metabolism; malonyl-CoA biosynthesis; malonyl-CoA from acetyl-CoA: step 1/1.</text>
</comment>
<comment type="subcellular location">
    <subcellularLocation>
        <location evidence="10">Cytoplasm</location>
    </subcellularLocation>
</comment>
<evidence type="ECO:0000256" key="1">
    <source>
        <dbReference type="ARBA" id="ARBA00004956"/>
    </source>
</evidence>
<dbReference type="HAMAP" id="MF_00823">
    <property type="entry name" value="AcetylCoA_CT_alpha"/>
    <property type="match status" value="1"/>
</dbReference>
<dbReference type="InterPro" id="IPR001095">
    <property type="entry name" value="Acetyl_CoA_COase_a_su"/>
</dbReference>
<dbReference type="NCBIfam" id="NF004344">
    <property type="entry name" value="PRK05724.1"/>
    <property type="match status" value="1"/>
</dbReference>
<dbReference type="Proteomes" id="UP001324634">
    <property type="component" value="Chromosome"/>
</dbReference>
<evidence type="ECO:0000256" key="8">
    <source>
        <dbReference type="ARBA" id="ARBA00023160"/>
    </source>
</evidence>
<dbReference type="GO" id="GO:2001295">
    <property type="term" value="P:malonyl-CoA biosynthetic process"/>
    <property type="evidence" value="ECO:0007669"/>
    <property type="project" value="UniProtKB-UniRule"/>
</dbReference>
<evidence type="ECO:0000259" key="12">
    <source>
        <dbReference type="PROSITE" id="PS50989"/>
    </source>
</evidence>
<dbReference type="InterPro" id="IPR029045">
    <property type="entry name" value="ClpP/crotonase-like_dom_sf"/>
</dbReference>
<dbReference type="Gene3D" id="3.90.226.10">
    <property type="entry name" value="2-enoyl-CoA Hydratase, Chain A, domain 1"/>
    <property type="match status" value="1"/>
</dbReference>
<keyword evidence="5 10" id="KW-0276">Fatty acid metabolism</keyword>
<keyword evidence="13" id="KW-0436">Ligase</keyword>
<evidence type="ECO:0000313" key="13">
    <source>
        <dbReference type="EMBL" id="WPU64776.1"/>
    </source>
</evidence>
<dbReference type="GO" id="GO:0003989">
    <property type="term" value="F:acetyl-CoA carboxylase activity"/>
    <property type="evidence" value="ECO:0007669"/>
    <property type="project" value="InterPro"/>
</dbReference>
<dbReference type="EMBL" id="CP139487">
    <property type="protein sequence ID" value="WPU64776.1"/>
    <property type="molecule type" value="Genomic_DNA"/>
</dbReference>
<keyword evidence="7 10" id="KW-0443">Lipid metabolism</keyword>
<comment type="function">
    <text evidence="10">Component of the acetyl coenzyme A carboxylase (ACC) complex. First, biotin carboxylase catalyzes the carboxylation of biotin on its carrier protein (BCCP) and then the CO(2) group is transferred by the carboxyltransferase to acetyl-CoA to form malonyl-CoA.</text>
</comment>
<dbReference type="GO" id="GO:0016743">
    <property type="term" value="F:carboxyl- or carbamoyltransferase activity"/>
    <property type="evidence" value="ECO:0007669"/>
    <property type="project" value="UniProtKB-UniRule"/>
</dbReference>
<evidence type="ECO:0000256" key="9">
    <source>
        <dbReference type="ARBA" id="ARBA00049152"/>
    </source>
</evidence>
<evidence type="ECO:0000256" key="6">
    <source>
        <dbReference type="ARBA" id="ARBA00022840"/>
    </source>
</evidence>
<keyword evidence="8 10" id="KW-0275">Fatty acid biosynthesis</keyword>
<dbReference type="InterPro" id="IPR011763">
    <property type="entry name" value="COA_CT_C"/>
</dbReference>
<keyword evidence="10" id="KW-0963">Cytoplasm</keyword>
<dbReference type="AlphaFoldDB" id="A0AAX4HND4"/>
<evidence type="ECO:0000256" key="5">
    <source>
        <dbReference type="ARBA" id="ARBA00022832"/>
    </source>
</evidence>
<comment type="similarity">
    <text evidence="10">Belongs to the AccA family.</text>
</comment>
<keyword evidence="2 10" id="KW-0444">Lipid biosynthesis</keyword>
<comment type="subunit">
    <text evidence="10">Acetyl-CoA carboxylase is a heterohexamer composed of biotin carboxyl carrier protein (AccB), biotin carboxylase (AccC) and two subunits each of ACCase subunit alpha (AccA) and ACCase subunit beta (AccD).</text>
</comment>
<dbReference type="EC" id="2.1.3.15" evidence="10"/>
<dbReference type="GO" id="GO:0006633">
    <property type="term" value="P:fatty acid biosynthetic process"/>
    <property type="evidence" value="ECO:0007669"/>
    <property type="project" value="UniProtKB-KW"/>
</dbReference>
<dbReference type="PANTHER" id="PTHR42853">
    <property type="entry name" value="ACETYL-COENZYME A CARBOXYLASE CARBOXYL TRANSFERASE SUBUNIT ALPHA"/>
    <property type="match status" value="1"/>
</dbReference>
<keyword evidence="4 10" id="KW-0547">Nucleotide-binding</keyword>
<dbReference type="GO" id="GO:0009317">
    <property type="term" value="C:acetyl-CoA carboxylase complex"/>
    <property type="evidence" value="ECO:0007669"/>
    <property type="project" value="InterPro"/>
</dbReference>
<accession>A0AAX4HND4</accession>
<gene>
    <name evidence="10" type="primary">accA</name>
    <name evidence="13" type="ORF">SOO65_18950</name>
</gene>
<proteinExistence type="inferred from homology"/>
<dbReference type="RefSeq" id="WP_321394218.1">
    <property type="nucleotide sequence ID" value="NZ_CP139487.1"/>
</dbReference>
<reference evidence="13 14" key="1">
    <citation type="submission" date="2023-11" db="EMBL/GenBank/DDBJ databases">
        <title>Peredibacter starrii A3.12.</title>
        <authorList>
            <person name="Mitchell R.J."/>
        </authorList>
    </citation>
    <scope>NUCLEOTIDE SEQUENCE [LARGE SCALE GENOMIC DNA]</scope>
    <source>
        <strain evidence="13 14">A3.12</strain>
    </source>
</reference>
<evidence type="ECO:0000256" key="7">
    <source>
        <dbReference type="ARBA" id="ARBA00023098"/>
    </source>
</evidence>
<comment type="catalytic activity">
    <reaction evidence="9 10">
        <text>N(6)-carboxybiotinyl-L-lysyl-[protein] + acetyl-CoA = N(6)-biotinyl-L-lysyl-[protein] + malonyl-CoA</text>
        <dbReference type="Rhea" id="RHEA:54728"/>
        <dbReference type="Rhea" id="RHEA-COMP:10505"/>
        <dbReference type="Rhea" id="RHEA-COMP:10506"/>
        <dbReference type="ChEBI" id="CHEBI:57288"/>
        <dbReference type="ChEBI" id="CHEBI:57384"/>
        <dbReference type="ChEBI" id="CHEBI:83144"/>
        <dbReference type="ChEBI" id="CHEBI:83145"/>
        <dbReference type="EC" id="2.1.3.15"/>
    </reaction>
</comment>
<dbReference type="Pfam" id="PF03255">
    <property type="entry name" value="ACCA"/>
    <property type="match status" value="1"/>
</dbReference>
<protein>
    <recommendedName>
        <fullName evidence="10">Acetyl-coenzyme A carboxylase carboxyl transferase subunit alpha</fullName>
        <shortName evidence="10">ACCase subunit alpha</shortName>
        <shortName evidence="10">Acetyl-CoA carboxylase carboxyltransferase subunit alpha</shortName>
        <ecNumber evidence="10">2.1.3.15</ecNumber>
    </recommendedName>
</protein>
<evidence type="ECO:0000256" key="3">
    <source>
        <dbReference type="ARBA" id="ARBA00022679"/>
    </source>
</evidence>
<organism evidence="13 14">
    <name type="scientific">Peredibacter starrii</name>
    <dbReference type="NCBI Taxonomy" id="28202"/>
    <lineage>
        <taxon>Bacteria</taxon>
        <taxon>Pseudomonadati</taxon>
        <taxon>Bdellovibrionota</taxon>
        <taxon>Bacteriovoracia</taxon>
        <taxon>Bacteriovoracales</taxon>
        <taxon>Bacteriovoracaceae</taxon>
        <taxon>Peredibacter</taxon>
    </lineage>
</organism>
<dbReference type="NCBIfam" id="NF041504">
    <property type="entry name" value="AccA_sub"/>
    <property type="match status" value="1"/>
</dbReference>
<dbReference type="PROSITE" id="PS50989">
    <property type="entry name" value="COA_CT_CTER"/>
    <property type="match status" value="1"/>
</dbReference>
<keyword evidence="3 10" id="KW-0808">Transferase</keyword>
<evidence type="ECO:0000256" key="11">
    <source>
        <dbReference type="SAM" id="Coils"/>
    </source>
</evidence>
<feature type="domain" description="CoA carboxyltransferase C-terminal" evidence="12">
    <location>
        <begin position="37"/>
        <end position="291"/>
    </location>
</feature>
<dbReference type="PANTHER" id="PTHR42853:SF3">
    <property type="entry name" value="ACETYL-COENZYME A CARBOXYLASE CARBOXYL TRANSFERASE SUBUNIT ALPHA, CHLOROPLASTIC"/>
    <property type="match status" value="1"/>
</dbReference>
<keyword evidence="11" id="KW-0175">Coiled coil</keyword>
<feature type="coiled-coil region" evidence="11">
    <location>
        <begin position="21"/>
        <end position="48"/>
    </location>
</feature>
<dbReference type="NCBIfam" id="TIGR00513">
    <property type="entry name" value="accA"/>
    <property type="match status" value="1"/>
</dbReference>
<evidence type="ECO:0000313" key="14">
    <source>
        <dbReference type="Proteomes" id="UP001324634"/>
    </source>
</evidence>
<dbReference type="SUPFAM" id="SSF52096">
    <property type="entry name" value="ClpP/crotonase"/>
    <property type="match status" value="1"/>
</dbReference>
<sequence>MDFTLEFERPVSELENQIRELKQASHQNIDISHEIEALQAKVDRMLEDIYTKLSPWQRTQLSRHPARPHAIDYIEKIVTDFHEVHGDRRFSDDPSMIAGFGYIDGKKVAVIGIEKGRKTQEKIKRNFGMANPEGYRKAIRVMQMASQFSIPVVTFVDTPGAYPGIGAEERGQALAIAENLEEMFNIKAPIISIVIGEGGSGGALGIAVADKVFMMEYSVYSVISPESCASILWSDPKMAETAANSLQLSPNKAIELKVIDAIIKEPAGGAHRHPDRAVAMVKDAILASLEGLKKEDLDVVMQKRFEKFRQMGNLTLTIDQSEG</sequence>
<keyword evidence="14" id="KW-1185">Reference proteome</keyword>